<gene>
    <name evidence="1" type="ORF">BBD42_13375</name>
</gene>
<dbReference type="AlphaFoldDB" id="A0A1B2DI51"/>
<name>A0A1B2DI51_9BACL</name>
<dbReference type="EMBL" id="CP016808">
    <property type="protein sequence ID" value="ANY67355.1"/>
    <property type="molecule type" value="Genomic_DNA"/>
</dbReference>
<sequence length="308" mass="35271">MIEKELGSEKGVRPLMIERLLELQQRIYQYQMDIKQSYGPEHAIWSPGKDAKVSFAQVGDQYELMFYGVGFDEDPSIAADDFDYETNYPFVKFLEFICLPEVAPHLASLTFTGPDEGANGLNEWNFSRIVHSEAEFSALRSFLIQLTDSGDHNVRFIGSDYEEEHGMVTKLLAKMPAVLIFQTPTVPDEAFFAIEGHPLRELRLQVGFTEEAFITRLADCPYYTELRQLDFSERIETIDDVPEDAIPYTSYEALFASGRFKRQPHFHFKLRHSTLTLDEVIALGKLQPNVQFLFIEGRGGRYASHLSD</sequence>
<reference evidence="1" key="1">
    <citation type="submission" date="2016-08" db="EMBL/GenBank/DDBJ databases">
        <title>Complete Genome Seqeunce of Paenibacillus sp. BIHB 4019 from tea rhizoplane.</title>
        <authorList>
            <person name="Thakur R."/>
            <person name="Swarnkar M.K."/>
            <person name="Gulati A."/>
        </authorList>
    </citation>
    <scope>NUCLEOTIDE SEQUENCE [LARGE SCALE GENOMIC DNA]</scope>
    <source>
        <strain evidence="1">BIHB4019</strain>
    </source>
</reference>
<proteinExistence type="predicted"/>
<evidence type="ECO:0000313" key="1">
    <source>
        <dbReference type="EMBL" id="ANY67355.1"/>
    </source>
</evidence>
<organism evidence="1">
    <name type="scientific">Paenibacillus sp. BIHB 4019</name>
    <dbReference type="NCBI Taxonomy" id="1870819"/>
    <lineage>
        <taxon>Bacteria</taxon>
        <taxon>Bacillati</taxon>
        <taxon>Bacillota</taxon>
        <taxon>Bacilli</taxon>
        <taxon>Bacillales</taxon>
        <taxon>Paenibacillaceae</taxon>
        <taxon>Paenibacillus</taxon>
    </lineage>
</organism>
<protein>
    <submittedName>
        <fullName evidence="1">Uncharacterized protein</fullName>
    </submittedName>
</protein>
<accession>A0A1B2DI51</accession>